<keyword evidence="2" id="KW-1185">Reference proteome</keyword>
<accession>A0A6S7HUU1</accession>
<dbReference type="AlphaFoldDB" id="A0A6S7HUU1"/>
<evidence type="ECO:0000313" key="2">
    <source>
        <dbReference type="Proteomes" id="UP001152795"/>
    </source>
</evidence>
<proteinExistence type="predicted"/>
<organism evidence="1 2">
    <name type="scientific">Paramuricea clavata</name>
    <name type="common">Red gorgonian</name>
    <name type="synonym">Violescent sea-whip</name>
    <dbReference type="NCBI Taxonomy" id="317549"/>
    <lineage>
        <taxon>Eukaryota</taxon>
        <taxon>Metazoa</taxon>
        <taxon>Cnidaria</taxon>
        <taxon>Anthozoa</taxon>
        <taxon>Octocorallia</taxon>
        <taxon>Malacalcyonacea</taxon>
        <taxon>Plexauridae</taxon>
        <taxon>Paramuricea</taxon>
    </lineage>
</organism>
<comment type="caution">
    <text evidence="1">The sequence shown here is derived from an EMBL/GenBank/DDBJ whole genome shotgun (WGS) entry which is preliminary data.</text>
</comment>
<gene>
    <name evidence="1" type="ORF">PACLA_8A065920</name>
</gene>
<name>A0A6S7HUU1_PARCT</name>
<reference evidence="1" key="1">
    <citation type="submission" date="2020-04" db="EMBL/GenBank/DDBJ databases">
        <authorList>
            <person name="Alioto T."/>
            <person name="Alioto T."/>
            <person name="Gomez Garrido J."/>
        </authorList>
    </citation>
    <scope>NUCLEOTIDE SEQUENCE</scope>
    <source>
        <strain evidence="1">A484AB</strain>
    </source>
</reference>
<sequence length="175" mass="20364">MSKFAIHILVYVKNELSKDEHDKFKIGYEVEDNDECIIFTPTMFKEALESYAKDHDIIYKVEPTDLHQRLQMYLATSHVPPHVESKIKRIIEYIELVYDYYIGVENGPHKIPSTPPPAPEKVLQSKTITTLPLKLQKLKNQINQLGKFINLTFEPEQTKTTETVEMVVEEKCNND</sequence>
<protein>
    <submittedName>
        <fullName evidence="1">Uncharacterized protein</fullName>
    </submittedName>
</protein>
<dbReference type="Proteomes" id="UP001152795">
    <property type="component" value="Unassembled WGS sequence"/>
</dbReference>
<evidence type="ECO:0000313" key="1">
    <source>
        <dbReference type="EMBL" id="CAB4008327.1"/>
    </source>
</evidence>
<dbReference type="EMBL" id="CACRXK020006089">
    <property type="protein sequence ID" value="CAB4008327.1"/>
    <property type="molecule type" value="Genomic_DNA"/>
</dbReference>